<dbReference type="SUPFAM" id="SSF53271">
    <property type="entry name" value="PRTase-like"/>
    <property type="match status" value="1"/>
</dbReference>
<feature type="compositionally biased region" description="Polar residues" evidence="1">
    <location>
        <begin position="103"/>
        <end position="114"/>
    </location>
</feature>
<name>A0A2P4YJL8_9STRA</name>
<proteinExistence type="predicted"/>
<protein>
    <recommendedName>
        <fullName evidence="2">Phosphoribosyltransferase domain-containing protein</fullName>
    </recommendedName>
</protein>
<keyword evidence="4" id="KW-1185">Reference proteome</keyword>
<comment type="caution">
    <text evidence="3">The sequence shown here is derived from an EMBL/GenBank/DDBJ whole genome shotgun (WGS) entry which is preliminary data.</text>
</comment>
<reference evidence="3 4" key="1">
    <citation type="journal article" date="2017" name="Genome Biol. Evol.">
        <title>Phytophthora megakarya and P. palmivora, closely related causal agents of cacao black pod rot, underwent increases in genome sizes and gene numbers by different mechanisms.</title>
        <authorList>
            <person name="Ali S.S."/>
            <person name="Shao J."/>
            <person name="Lary D.J."/>
            <person name="Kronmiller B."/>
            <person name="Shen D."/>
            <person name="Strem M.D."/>
            <person name="Amoako-Attah I."/>
            <person name="Akrofi A.Y."/>
            <person name="Begoude B.A."/>
            <person name="Ten Hoopen G.M."/>
            <person name="Coulibaly K."/>
            <person name="Kebe B.I."/>
            <person name="Melnick R.L."/>
            <person name="Guiltinan M.J."/>
            <person name="Tyler B.M."/>
            <person name="Meinhardt L.W."/>
            <person name="Bailey B.A."/>
        </authorList>
    </citation>
    <scope>NUCLEOTIDE SEQUENCE [LARGE SCALE GENOMIC DNA]</scope>
    <source>
        <strain evidence="4">sbr112.9</strain>
    </source>
</reference>
<evidence type="ECO:0000256" key="1">
    <source>
        <dbReference type="SAM" id="MobiDB-lite"/>
    </source>
</evidence>
<dbReference type="InterPro" id="IPR000836">
    <property type="entry name" value="PRTase_dom"/>
</dbReference>
<dbReference type="OrthoDB" id="10257085at2759"/>
<organism evidence="3 4">
    <name type="scientific">Phytophthora palmivora</name>
    <dbReference type="NCBI Taxonomy" id="4796"/>
    <lineage>
        <taxon>Eukaryota</taxon>
        <taxon>Sar</taxon>
        <taxon>Stramenopiles</taxon>
        <taxon>Oomycota</taxon>
        <taxon>Peronosporomycetes</taxon>
        <taxon>Peronosporales</taxon>
        <taxon>Peronosporaceae</taxon>
        <taxon>Phytophthora</taxon>
    </lineage>
</organism>
<dbReference type="Gene3D" id="3.40.50.2020">
    <property type="match status" value="1"/>
</dbReference>
<dbReference type="Proteomes" id="UP000237271">
    <property type="component" value="Unassembled WGS sequence"/>
</dbReference>
<evidence type="ECO:0000313" key="3">
    <source>
        <dbReference type="EMBL" id="POM78002.1"/>
    </source>
</evidence>
<dbReference type="Pfam" id="PF14681">
    <property type="entry name" value="UPRTase"/>
    <property type="match status" value="1"/>
</dbReference>
<sequence>MVLNPSKNDSHRTPSRHFRQPLSYRGLVLEASGREWPGEIQEAGDVDCEVSSSAPFEDIGQEISDPDDKDARPHNSVAKRSYNENKRLSANTQNAVRTHDSINTKLPIQPLQSNDQDEEDLSPANSLSELKTTRKRPHYLSLDDRCQIIEHIAGGGQQSVLAKEIGVTQAAVCHIQKRRFDRPVTQKAGDNADTMERSPSEELFVHEMRTPSVLLLLTTLRDRRSDATSFRRAAGRIIMILIEEALGQIGTCSVEVITSSGHVTTGTERKYDVCGVKLGDEGYPFSVLFHQVEVDAAEGYIHVNSAVDQCGYRYWLLDHMDIPTSISSSKVLLFTATTSNGGRECKAIEALISVGTLEKDITLVTIVCASNGVAAVCSQFPQVRIVTASIDESVDPHSDDIIPGIGDFIARYNGENAYK</sequence>
<feature type="domain" description="Phosphoribosyltransferase" evidence="2">
    <location>
        <begin position="209"/>
        <end position="412"/>
    </location>
</feature>
<gene>
    <name evidence="3" type="ORF">PHPALM_4527</name>
</gene>
<feature type="region of interest" description="Disordered" evidence="1">
    <location>
        <begin position="1"/>
        <end position="22"/>
    </location>
</feature>
<evidence type="ECO:0000313" key="4">
    <source>
        <dbReference type="Proteomes" id="UP000237271"/>
    </source>
</evidence>
<dbReference type="EMBL" id="NCKW01002207">
    <property type="protein sequence ID" value="POM78002.1"/>
    <property type="molecule type" value="Genomic_DNA"/>
</dbReference>
<feature type="region of interest" description="Disordered" evidence="1">
    <location>
        <begin position="35"/>
        <end position="132"/>
    </location>
</feature>
<dbReference type="AlphaFoldDB" id="A0A2P4YJL8"/>
<dbReference type="InterPro" id="IPR029057">
    <property type="entry name" value="PRTase-like"/>
</dbReference>
<evidence type="ECO:0000259" key="2">
    <source>
        <dbReference type="Pfam" id="PF14681"/>
    </source>
</evidence>
<accession>A0A2P4YJL8</accession>